<dbReference type="GeneID" id="34618042"/>
<accession>A0A6P6RUS1</accession>
<sequence length="397" mass="44575">MGASASSATRTDGRPSTRPEEEWMLENVLFFDPQQQAAARGALATHSGPTVKRFTPSRAKLRNRNFRVFFNIERRRQEFLLKLVNDPTCRILLCDRAGRELKEILTSRIKYMQRQDVTAEVYVRTETGDVASLAFEFENIRECELFEEFVKALFGIQVHFFGAKKILNAKPLAFRERSDSSDISDAGSESENEQSRHLAARANQRAQALQARTGCPLHGNQACLCAVERPALDFLKNSKYDSDSEAGLEEEKEMNARHAARFPVAIDGACEVGRDVRLKDLAARANGRMAARVVEWFVATKQGKDPTFPTVSESVGQAFRLEHRHVGRYIQVRASRRLEVTDRSPFVYSLAIKGPVTVDDQTARAMLVMLGKVRLQTVVMPVKTFCAALQESAIGFL</sequence>
<dbReference type="AlphaFoldDB" id="A0A6P6RUS1"/>
<evidence type="ECO:0000256" key="1">
    <source>
        <dbReference type="SAM" id="MobiDB-lite"/>
    </source>
</evidence>
<keyword evidence="2" id="KW-1185">Reference proteome</keyword>
<protein>
    <submittedName>
        <fullName evidence="3">Uncharacterized protein LOC34618042</fullName>
    </submittedName>
</protein>
<gene>
    <name evidence="3" type="primary">LOC34618042</name>
</gene>
<organism evidence="2 3">
    <name type="scientific">Cyclospora cayetanensis</name>
    <dbReference type="NCBI Taxonomy" id="88456"/>
    <lineage>
        <taxon>Eukaryota</taxon>
        <taxon>Sar</taxon>
        <taxon>Alveolata</taxon>
        <taxon>Apicomplexa</taxon>
        <taxon>Conoidasida</taxon>
        <taxon>Coccidia</taxon>
        <taxon>Eucoccidiorida</taxon>
        <taxon>Eimeriorina</taxon>
        <taxon>Eimeriidae</taxon>
        <taxon>Cyclospora</taxon>
    </lineage>
</organism>
<proteinExistence type="predicted"/>
<feature type="region of interest" description="Disordered" evidence="1">
    <location>
        <begin position="180"/>
        <end position="201"/>
    </location>
</feature>
<reference evidence="3" key="1">
    <citation type="submission" date="2025-08" db="UniProtKB">
        <authorList>
            <consortium name="RefSeq"/>
        </authorList>
    </citation>
    <scope>IDENTIFICATION</scope>
</reference>
<evidence type="ECO:0000313" key="3">
    <source>
        <dbReference type="RefSeq" id="XP_026191606.1"/>
    </source>
</evidence>
<dbReference type="OrthoDB" id="365655at2759"/>
<dbReference type="RefSeq" id="XP_026191606.1">
    <property type="nucleotide sequence ID" value="XM_026335821.1"/>
</dbReference>
<evidence type="ECO:0000313" key="2">
    <source>
        <dbReference type="Proteomes" id="UP000515125"/>
    </source>
</evidence>
<name>A0A6P6RUS1_9EIME</name>
<dbReference type="Proteomes" id="UP000515125">
    <property type="component" value="Unplaced"/>
</dbReference>